<dbReference type="GO" id="GO:0006935">
    <property type="term" value="P:chemotaxis"/>
    <property type="evidence" value="ECO:0007669"/>
    <property type="project" value="InterPro"/>
</dbReference>
<dbReference type="Proteomes" id="UP000249467">
    <property type="component" value="Unassembled WGS sequence"/>
</dbReference>
<dbReference type="Pfam" id="PF01584">
    <property type="entry name" value="CheW"/>
    <property type="match status" value="1"/>
</dbReference>
<dbReference type="EMBL" id="QBML01000030">
    <property type="protein sequence ID" value="PZO37504.1"/>
    <property type="molecule type" value="Genomic_DNA"/>
</dbReference>
<accession>A0A2W4VXA6</accession>
<dbReference type="Gene3D" id="2.40.50.180">
    <property type="entry name" value="CheA-289, Domain 4"/>
    <property type="match status" value="1"/>
</dbReference>
<reference evidence="2 3" key="2">
    <citation type="submission" date="2018-06" db="EMBL/GenBank/DDBJ databases">
        <title>Metagenomic assembly of (sub)arctic Cyanobacteria and their associated microbiome from non-axenic cultures.</title>
        <authorList>
            <person name="Baurain D."/>
        </authorList>
    </citation>
    <scope>NUCLEOTIDE SEQUENCE [LARGE SCALE GENOMIC DNA]</scope>
    <source>
        <strain evidence="2">ULC066bin1</strain>
    </source>
</reference>
<dbReference type="PANTHER" id="PTHR22617">
    <property type="entry name" value="CHEMOTAXIS SENSOR HISTIDINE KINASE-RELATED"/>
    <property type="match status" value="1"/>
</dbReference>
<evidence type="ECO:0000313" key="2">
    <source>
        <dbReference type="EMBL" id="PZO37504.1"/>
    </source>
</evidence>
<feature type="domain" description="CheW-like" evidence="1">
    <location>
        <begin position="29"/>
        <end position="173"/>
    </location>
</feature>
<dbReference type="Gene3D" id="2.30.30.40">
    <property type="entry name" value="SH3 Domains"/>
    <property type="match status" value="1"/>
</dbReference>
<name>A0A2W4VXA6_9CYAN</name>
<dbReference type="SMART" id="SM00260">
    <property type="entry name" value="CheW"/>
    <property type="match status" value="1"/>
</dbReference>
<sequence>MVGNQDFFPGIGQDQATDFDQGIEAPEGELHLRFFVASGIEFALPAIGVSQVLEYAPDRINPMPNVSPLLLGTVNIRGRVIWVGDLGQFLGEAPPVNTDRAEISIIAIEDQGMMLGLAVEQIGVMAWLDPSQLNVSRNSSDSMAPFIKGEWIMEESEPLKLLDQVNILRSARWAS</sequence>
<evidence type="ECO:0000259" key="1">
    <source>
        <dbReference type="PROSITE" id="PS50851"/>
    </source>
</evidence>
<protein>
    <submittedName>
        <fullName evidence="2">Chemotaxis protein CheW</fullName>
    </submittedName>
</protein>
<dbReference type="PROSITE" id="PS50851">
    <property type="entry name" value="CHEW"/>
    <property type="match status" value="1"/>
</dbReference>
<dbReference type="PANTHER" id="PTHR22617:SF23">
    <property type="entry name" value="CHEMOTAXIS PROTEIN CHEW"/>
    <property type="match status" value="1"/>
</dbReference>
<organism evidence="2 3">
    <name type="scientific">Pseudanabaena frigida</name>
    <dbReference type="NCBI Taxonomy" id="945775"/>
    <lineage>
        <taxon>Bacteria</taxon>
        <taxon>Bacillati</taxon>
        <taxon>Cyanobacteriota</taxon>
        <taxon>Cyanophyceae</taxon>
        <taxon>Pseudanabaenales</taxon>
        <taxon>Pseudanabaenaceae</taxon>
        <taxon>Pseudanabaena</taxon>
    </lineage>
</organism>
<dbReference type="InterPro" id="IPR039315">
    <property type="entry name" value="CheW"/>
</dbReference>
<dbReference type="AlphaFoldDB" id="A0A2W4VXA6"/>
<dbReference type="GO" id="GO:0005829">
    <property type="term" value="C:cytosol"/>
    <property type="evidence" value="ECO:0007669"/>
    <property type="project" value="TreeGrafter"/>
</dbReference>
<dbReference type="GO" id="GO:0007165">
    <property type="term" value="P:signal transduction"/>
    <property type="evidence" value="ECO:0007669"/>
    <property type="project" value="InterPro"/>
</dbReference>
<proteinExistence type="predicted"/>
<gene>
    <name evidence="2" type="ORF">DCF19_18550</name>
</gene>
<reference evidence="2 3" key="1">
    <citation type="submission" date="2018-04" db="EMBL/GenBank/DDBJ databases">
        <authorList>
            <person name="Go L.Y."/>
            <person name="Mitchell J.A."/>
        </authorList>
    </citation>
    <scope>NUCLEOTIDE SEQUENCE [LARGE SCALE GENOMIC DNA]</scope>
    <source>
        <strain evidence="2">ULC066bin1</strain>
    </source>
</reference>
<evidence type="ECO:0000313" key="3">
    <source>
        <dbReference type="Proteomes" id="UP000249467"/>
    </source>
</evidence>
<dbReference type="InterPro" id="IPR036061">
    <property type="entry name" value="CheW-like_dom_sf"/>
</dbReference>
<comment type="caution">
    <text evidence="2">The sequence shown here is derived from an EMBL/GenBank/DDBJ whole genome shotgun (WGS) entry which is preliminary data.</text>
</comment>
<dbReference type="SUPFAM" id="SSF50341">
    <property type="entry name" value="CheW-like"/>
    <property type="match status" value="1"/>
</dbReference>
<dbReference type="InterPro" id="IPR002545">
    <property type="entry name" value="CheW-lke_dom"/>
</dbReference>